<protein>
    <submittedName>
        <fullName evidence="1">Uncharacterized protein</fullName>
    </submittedName>
</protein>
<gene>
    <name evidence="1" type="ORF">CfE428DRAFT_1878</name>
</gene>
<keyword evidence="2" id="KW-1185">Reference proteome</keyword>
<comment type="caution">
    <text evidence="1">The sequence shown here is derived from an EMBL/GenBank/DDBJ whole genome shotgun (WGS) entry which is preliminary data.</text>
</comment>
<evidence type="ECO:0000313" key="2">
    <source>
        <dbReference type="Proteomes" id="UP000005824"/>
    </source>
</evidence>
<dbReference type="RefSeq" id="WP_006979203.1">
    <property type="nucleotide sequence ID" value="NZ_ABVL01000004.1"/>
</dbReference>
<reference evidence="1 2" key="1">
    <citation type="journal article" date="2011" name="J. Bacteriol.">
        <title>Genome sequence of Chthoniobacter flavus Ellin428, an aerobic heterotrophic soil bacterium.</title>
        <authorList>
            <person name="Kant R."/>
            <person name="van Passel M.W."/>
            <person name="Palva A."/>
            <person name="Lucas S."/>
            <person name="Lapidus A."/>
            <person name="Glavina Del Rio T."/>
            <person name="Dalin E."/>
            <person name="Tice H."/>
            <person name="Bruce D."/>
            <person name="Goodwin L."/>
            <person name="Pitluck S."/>
            <person name="Larimer F.W."/>
            <person name="Land M.L."/>
            <person name="Hauser L."/>
            <person name="Sangwan P."/>
            <person name="de Vos W.M."/>
            <person name="Janssen P.H."/>
            <person name="Smidt H."/>
        </authorList>
    </citation>
    <scope>NUCLEOTIDE SEQUENCE [LARGE SCALE GENOMIC DNA]</scope>
    <source>
        <strain evidence="1 2">Ellin428</strain>
    </source>
</reference>
<evidence type="ECO:0000313" key="1">
    <source>
        <dbReference type="EMBL" id="EDY20681.1"/>
    </source>
</evidence>
<dbReference type="InParanoid" id="B4CYZ0"/>
<dbReference type="EMBL" id="ABVL01000004">
    <property type="protein sequence ID" value="EDY20681.1"/>
    <property type="molecule type" value="Genomic_DNA"/>
</dbReference>
<dbReference type="STRING" id="497964.CfE428DRAFT_1878"/>
<accession>B4CYZ0</accession>
<name>B4CYZ0_9BACT</name>
<proteinExistence type="predicted"/>
<dbReference type="AlphaFoldDB" id="B4CYZ0"/>
<dbReference type="Proteomes" id="UP000005824">
    <property type="component" value="Unassembled WGS sequence"/>
</dbReference>
<organism evidence="1 2">
    <name type="scientific">Chthoniobacter flavus Ellin428</name>
    <dbReference type="NCBI Taxonomy" id="497964"/>
    <lineage>
        <taxon>Bacteria</taxon>
        <taxon>Pseudomonadati</taxon>
        <taxon>Verrucomicrobiota</taxon>
        <taxon>Spartobacteria</taxon>
        <taxon>Chthoniobacterales</taxon>
        <taxon>Chthoniobacteraceae</taxon>
        <taxon>Chthoniobacter</taxon>
    </lineage>
</organism>
<sequence>MISQKLIDFAHHREADWIDILSRELHVLIAAKLREDSALLGIPLYNLRIWKRTATPEMKIMLRRWKLILMAWNPEEIADFLVSDTIESRELRRCSPFCGVLTPQEIASVWQASTGGQQKSA</sequence>